<dbReference type="SUPFAM" id="SSF48371">
    <property type="entry name" value="ARM repeat"/>
    <property type="match status" value="1"/>
</dbReference>
<protein>
    <recommendedName>
        <fullName evidence="2">HEAT repeat domain-containing protein</fullName>
    </recommendedName>
</protein>
<dbReference type="AlphaFoldDB" id="A0A075H9P1"/>
<dbReference type="InterPro" id="IPR016024">
    <property type="entry name" value="ARM-type_fold"/>
</dbReference>
<proteinExistence type="predicted"/>
<sequence length="183" mass="20610">MNELVKKFQILDSGSKEDKIRVLESLSQSNNPEIIRKMISMLNDPEIRVRGEAFSSLFLNKNDISEFLIRGLNSESYNDKGFLALVLANRSDSNAIPALELLTKDPSSMVRSCALGALGHLHSSQSSTKIRNCFTDEVLEVRKSALEAFFKINGEIFSSEVKELTKDADDELIYLIRKFSKNM</sequence>
<evidence type="ECO:0000313" key="1">
    <source>
        <dbReference type="EMBL" id="AIF11880.1"/>
    </source>
</evidence>
<dbReference type="InterPro" id="IPR011989">
    <property type="entry name" value="ARM-like"/>
</dbReference>
<organism evidence="1">
    <name type="scientific">uncultured marine thaumarchaeote KM3_53_H02</name>
    <dbReference type="NCBI Taxonomy" id="1456187"/>
    <lineage>
        <taxon>Archaea</taxon>
        <taxon>Nitrososphaerota</taxon>
        <taxon>environmental samples</taxon>
    </lineage>
</organism>
<dbReference type="Pfam" id="PF13646">
    <property type="entry name" value="HEAT_2"/>
    <property type="match status" value="1"/>
</dbReference>
<evidence type="ECO:0008006" key="2">
    <source>
        <dbReference type="Google" id="ProtNLM"/>
    </source>
</evidence>
<name>A0A075H9P1_9ARCH</name>
<dbReference type="EMBL" id="KF900930">
    <property type="protein sequence ID" value="AIF11880.1"/>
    <property type="molecule type" value="Genomic_DNA"/>
</dbReference>
<accession>A0A075H9P1</accession>
<dbReference type="Gene3D" id="1.25.10.10">
    <property type="entry name" value="Leucine-rich Repeat Variant"/>
    <property type="match status" value="1"/>
</dbReference>
<reference evidence="1" key="1">
    <citation type="journal article" date="2014" name="Genome Biol. Evol.">
        <title>Pangenome evidence for extensive interdomain horizontal transfer affecting lineage core and shell genes in uncultured planktonic thaumarchaeota and euryarchaeota.</title>
        <authorList>
            <person name="Deschamps P."/>
            <person name="Zivanovic Y."/>
            <person name="Moreira D."/>
            <person name="Rodriguez-Valera F."/>
            <person name="Lopez-Garcia P."/>
        </authorList>
    </citation>
    <scope>NUCLEOTIDE SEQUENCE</scope>
</reference>